<dbReference type="SUPFAM" id="SSF52172">
    <property type="entry name" value="CheY-like"/>
    <property type="match status" value="1"/>
</dbReference>
<dbReference type="OrthoDB" id="6117814at2"/>
<dbReference type="RefSeq" id="WP_145057157.1">
    <property type="nucleotide sequence ID" value="NZ_CP036263.1"/>
</dbReference>
<evidence type="ECO:0000313" key="1">
    <source>
        <dbReference type="EMBL" id="QDS97064.1"/>
    </source>
</evidence>
<reference evidence="1 2" key="1">
    <citation type="submission" date="2019-02" db="EMBL/GenBank/DDBJ databases">
        <title>Deep-cultivation of Planctomycetes and their phenomic and genomic characterization uncovers novel biology.</title>
        <authorList>
            <person name="Wiegand S."/>
            <person name="Jogler M."/>
            <person name="Boedeker C."/>
            <person name="Pinto D."/>
            <person name="Vollmers J."/>
            <person name="Rivas-Marin E."/>
            <person name="Kohn T."/>
            <person name="Peeters S.H."/>
            <person name="Heuer A."/>
            <person name="Rast P."/>
            <person name="Oberbeckmann S."/>
            <person name="Bunk B."/>
            <person name="Jeske O."/>
            <person name="Meyerdierks A."/>
            <person name="Storesund J.E."/>
            <person name="Kallscheuer N."/>
            <person name="Luecker S."/>
            <person name="Lage O.M."/>
            <person name="Pohl T."/>
            <person name="Merkel B.J."/>
            <person name="Hornburger P."/>
            <person name="Mueller R.-W."/>
            <person name="Bruemmer F."/>
            <person name="Labrenz M."/>
            <person name="Spormann A.M."/>
            <person name="Op den Camp H."/>
            <person name="Overmann J."/>
            <person name="Amann R."/>
            <person name="Jetten M.S.M."/>
            <person name="Mascher T."/>
            <person name="Medema M.H."/>
            <person name="Devos D.P."/>
            <person name="Kaster A.-K."/>
            <person name="Ovreas L."/>
            <person name="Rohde M."/>
            <person name="Galperin M.Y."/>
            <person name="Jogler C."/>
        </authorList>
    </citation>
    <scope>NUCLEOTIDE SEQUENCE [LARGE SCALE GENOMIC DNA]</scope>
    <source>
        <strain evidence="1 2">HG15A2</strain>
    </source>
</reference>
<protein>
    <recommendedName>
        <fullName evidence="3">Response regulatory domain-containing protein</fullName>
    </recommendedName>
</protein>
<accession>A0A517MQB1</accession>
<evidence type="ECO:0008006" key="3">
    <source>
        <dbReference type="Google" id="ProtNLM"/>
    </source>
</evidence>
<organism evidence="1 2">
    <name type="scientific">Adhaeretor mobilis</name>
    <dbReference type="NCBI Taxonomy" id="1930276"/>
    <lineage>
        <taxon>Bacteria</taxon>
        <taxon>Pseudomonadati</taxon>
        <taxon>Planctomycetota</taxon>
        <taxon>Planctomycetia</taxon>
        <taxon>Pirellulales</taxon>
        <taxon>Lacipirellulaceae</taxon>
        <taxon>Adhaeretor</taxon>
    </lineage>
</organism>
<proteinExistence type="predicted"/>
<name>A0A517MQB1_9BACT</name>
<dbReference type="EMBL" id="CP036263">
    <property type="protein sequence ID" value="QDS97064.1"/>
    <property type="molecule type" value="Genomic_DNA"/>
</dbReference>
<dbReference type="KEGG" id="amob:HG15A2_03230"/>
<dbReference type="AlphaFoldDB" id="A0A517MQB1"/>
<dbReference type="Proteomes" id="UP000319852">
    <property type="component" value="Chromosome"/>
</dbReference>
<evidence type="ECO:0000313" key="2">
    <source>
        <dbReference type="Proteomes" id="UP000319852"/>
    </source>
</evidence>
<sequence>MFTNACALRGVESHVKSVGFCRSNDLRRPQPRENSRNSEAIGAVIVVEFRDEVYASIAALLQEYGLVTYRAESATELAGKVVRHKAELVLINGTQPGESAWLTSAKLRIIDAYRSVWIYTPKRPSALDEWLSMAGVDDIIVYGGILHSLIDALQSRIAPRAAGIGPTTRKIVSRISA</sequence>
<gene>
    <name evidence="1" type="ORF">HG15A2_03230</name>
</gene>
<dbReference type="InterPro" id="IPR011006">
    <property type="entry name" value="CheY-like_superfamily"/>
</dbReference>
<keyword evidence="2" id="KW-1185">Reference proteome</keyword>